<dbReference type="InterPro" id="IPR035902">
    <property type="entry name" value="Nuc_phospho_transferase"/>
</dbReference>
<dbReference type="PANTHER" id="PTHR43285">
    <property type="entry name" value="ANTHRANILATE PHOSPHORIBOSYLTRANSFERASE"/>
    <property type="match status" value="1"/>
</dbReference>
<evidence type="ECO:0000259" key="14">
    <source>
        <dbReference type="Pfam" id="PF02885"/>
    </source>
</evidence>
<feature type="binding site" evidence="12">
    <location>
        <position position="244"/>
    </location>
    <ligand>
        <name>Mg(2+)</name>
        <dbReference type="ChEBI" id="CHEBI:18420"/>
        <label>1</label>
    </ligand>
</feature>
<dbReference type="EMBL" id="JAANXD010000078">
    <property type="protein sequence ID" value="MBS1259025.1"/>
    <property type="molecule type" value="Genomic_DNA"/>
</dbReference>
<feature type="binding site" evidence="12">
    <location>
        <position position="243"/>
    </location>
    <ligand>
        <name>Mg(2+)</name>
        <dbReference type="ChEBI" id="CHEBI:18420"/>
        <label>2</label>
    </ligand>
</feature>
<evidence type="ECO:0000256" key="4">
    <source>
        <dbReference type="ARBA" id="ARBA00022676"/>
    </source>
</evidence>
<keyword evidence="9 12" id="KW-0057">Aromatic amino acid biosynthesis</keyword>
<dbReference type="EC" id="2.4.2.18" evidence="12"/>
<evidence type="ECO:0000256" key="11">
    <source>
        <dbReference type="ARBA" id="ARBA00061188"/>
    </source>
</evidence>
<comment type="similarity">
    <text evidence="11">In the C-terminal section; belongs to the anthranilate phosphoribosyltransferase family.</text>
</comment>
<keyword evidence="8 12" id="KW-0460">Magnesium</keyword>
<dbReference type="SUPFAM" id="SSF52418">
    <property type="entry name" value="Nucleoside phosphorylase/phosphoribosyltransferase catalytic domain"/>
    <property type="match status" value="1"/>
</dbReference>
<reference evidence="15" key="1">
    <citation type="journal article" date="2021" name="ISME J.">
        <title>Fine-scale metabolic discontinuity in a stratified prokaryote microbiome of a Red Sea deep halocline.</title>
        <authorList>
            <person name="Michoud G."/>
            <person name="Ngugi D.K."/>
            <person name="Barozzi A."/>
            <person name="Merlino G."/>
            <person name="Calleja M.L."/>
            <person name="Delgado-Huertas A."/>
            <person name="Moran X.A.G."/>
            <person name="Daffonchio D."/>
        </authorList>
    </citation>
    <scope>NUCLEOTIDE SEQUENCE</scope>
    <source>
        <strain evidence="15">SuakinDeep_MAG55_1</strain>
    </source>
</reference>
<keyword evidence="3 12" id="KW-0028">Amino-acid biosynthesis</keyword>
<feature type="binding site" evidence="12">
    <location>
        <position position="184"/>
    </location>
    <ligand>
        <name>anthranilate</name>
        <dbReference type="ChEBI" id="CHEBI:16567"/>
        <label>2</label>
    </ligand>
</feature>
<feature type="binding site" evidence="12">
    <location>
        <position position="98"/>
    </location>
    <ligand>
        <name>5-phospho-alpha-D-ribose 1-diphosphate</name>
        <dbReference type="ChEBI" id="CHEBI:58017"/>
    </ligand>
</feature>
<organism evidence="15 16">
    <name type="scientific">Candidatus Scalindua arabica</name>
    <dbReference type="NCBI Taxonomy" id="1127984"/>
    <lineage>
        <taxon>Bacteria</taxon>
        <taxon>Pseudomonadati</taxon>
        <taxon>Planctomycetota</taxon>
        <taxon>Candidatus Brocadiia</taxon>
        <taxon>Candidatus Brocadiales</taxon>
        <taxon>Candidatus Scalinduaceae</taxon>
        <taxon>Candidatus Scalindua</taxon>
    </lineage>
</organism>
<evidence type="ECO:0000256" key="8">
    <source>
        <dbReference type="ARBA" id="ARBA00022842"/>
    </source>
</evidence>
<dbReference type="GO" id="GO:0000162">
    <property type="term" value="P:L-tryptophan biosynthetic process"/>
    <property type="evidence" value="ECO:0007669"/>
    <property type="project" value="UniProtKB-UniRule"/>
</dbReference>
<gene>
    <name evidence="12" type="primary">trpD</name>
    <name evidence="15" type="ORF">MAG551_02091</name>
</gene>
<feature type="domain" description="Glycosyl transferase family 3 N-terminal" evidence="14">
    <location>
        <begin position="21"/>
        <end position="83"/>
    </location>
</feature>
<evidence type="ECO:0000313" key="15">
    <source>
        <dbReference type="EMBL" id="MBS1259025.1"/>
    </source>
</evidence>
<dbReference type="FunFam" id="3.40.1030.10:FF:000002">
    <property type="entry name" value="Anthranilate phosphoribosyltransferase"/>
    <property type="match status" value="1"/>
</dbReference>
<dbReference type="InterPro" id="IPR036320">
    <property type="entry name" value="Glycosyl_Trfase_fam3_N_dom_sf"/>
</dbReference>
<keyword evidence="6 12" id="KW-0479">Metal-binding</keyword>
<feature type="binding site" evidence="12">
    <location>
        <position position="110"/>
    </location>
    <ligand>
        <name>Mg(2+)</name>
        <dbReference type="ChEBI" id="CHEBI:18420"/>
        <label>1</label>
    </ligand>
</feature>
<evidence type="ECO:0000313" key="16">
    <source>
        <dbReference type="Proteomes" id="UP000722750"/>
    </source>
</evidence>
<dbReference type="AlphaFoldDB" id="A0A941W3Y4"/>
<evidence type="ECO:0000259" key="13">
    <source>
        <dbReference type="Pfam" id="PF00591"/>
    </source>
</evidence>
<sequence>MSQSIFLTLLCISDIIRIMIKEMIGKITEGSDLSIEESTAVMREIMEGKATEVQIGSFITALRMKGETVEEITGCVSVMREKATHINVGNNLVVDTCGTGGDSKCTFNISTVAALVVAGAGLKVAKHGNRASTSHCGSADVLKLLGVNVEVGPQIVENCIKEANIGFLMAPLLHSSMKHAVGPRREIGIKTIFNILGPLTNPANATRQVIGVYDAKLTDIVANVLKKLNTEHAFVVYGYDGLDEITTTDKTKVCELKDGKIKSYFITHDSFGIPKAEINDFVVNSPEESASVISDVLDGKDGPKRDIVLINASAAIVAGGGAEDLRDGMQIAAESIDSGKAKATLKKLVEITQDSG</sequence>
<evidence type="ECO:0000256" key="6">
    <source>
        <dbReference type="ARBA" id="ARBA00022723"/>
    </source>
</evidence>
<dbReference type="InterPro" id="IPR005940">
    <property type="entry name" value="Anthranilate_Pribosyl_Tfrase"/>
</dbReference>
<evidence type="ECO:0000256" key="1">
    <source>
        <dbReference type="ARBA" id="ARBA00004907"/>
    </source>
</evidence>
<keyword evidence="7 12" id="KW-0822">Tryptophan biosynthesis</keyword>
<keyword evidence="5 12" id="KW-0808">Transferase</keyword>
<feature type="binding site" evidence="12">
    <location>
        <position position="129"/>
    </location>
    <ligand>
        <name>anthranilate</name>
        <dbReference type="ChEBI" id="CHEBI:16567"/>
        <label>1</label>
    </ligand>
</feature>
<comment type="similarity">
    <text evidence="12">Belongs to the anthranilate phosphoribosyltransferase family.</text>
</comment>
<feature type="binding site" evidence="12">
    <location>
        <position position="138"/>
    </location>
    <ligand>
        <name>5-phospho-alpha-D-ribose 1-diphosphate</name>
        <dbReference type="ChEBI" id="CHEBI:58017"/>
    </ligand>
</feature>
<evidence type="ECO:0000256" key="3">
    <source>
        <dbReference type="ARBA" id="ARBA00022605"/>
    </source>
</evidence>
<proteinExistence type="inferred from homology"/>
<dbReference type="GO" id="GO:0004048">
    <property type="term" value="F:anthranilate phosphoribosyltransferase activity"/>
    <property type="evidence" value="ECO:0007669"/>
    <property type="project" value="UniProtKB-UniRule"/>
</dbReference>
<comment type="pathway">
    <text evidence="1 12">Amino-acid biosynthesis; L-tryptophan biosynthesis; L-tryptophan from chorismate: step 2/5.</text>
</comment>
<evidence type="ECO:0000256" key="12">
    <source>
        <dbReference type="HAMAP-Rule" id="MF_00211"/>
    </source>
</evidence>
<dbReference type="Gene3D" id="3.40.1030.10">
    <property type="entry name" value="Nucleoside phosphorylase/phosphoribosyltransferase catalytic domain"/>
    <property type="match status" value="1"/>
</dbReference>
<comment type="cofactor">
    <cofactor evidence="12">
        <name>Mg(2+)</name>
        <dbReference type="ChEBI" id="CHEBI:18420"/>
    </cofactor>
    <text evidence="12">Binds 2 magnesium ions per monomer.</text>
</comment>
<dbReference type="InterPro" id="IPR017459">
    <property type="entry name" value="Glycosyl_Trfase_fam3_N_dom"/>
</dbReference>
<dbReference type="Pfam" id="PF00591">
    <property type="entry name" value="Glycos_transf_3"/>
    <property type="match status" value="1"/>
</dbReference>
<dbReference type="Gene3D" id="1.20.970.10">
    <property type="entry name" value="Transferase, Pyrimidine Nucleoside Phosphorylase, Chain C"/>
    <property type="match status" value="1"/>
</dbReference>
<evidence type="ECO:0000256" key="10">
    <source>
        <dbReference type="ARBA" id="ARBA00052328"/>
    </source>
</evidence>
<feature type="binding site" evidence="12">
    <location>
        <position position="98"/>
    </location>
    <ligand>
        <name>anthranilate</name>
        <dbReference type="ChEBI" id="CHEBI:16567"/>
        <label>1</label>
    </ligand>
</feature>
<evidence type="ECO:0000256" key="9">
    <source>
        <dbReference type="ARBA" id="ARBA00023141"/>
    </source>
</evidence>
<dbReference type="GO" id="GO:0000287">
    <property type="term" value="F:magnesium ion binding"/>
    <property type="evidence" value="ECO:0007669"/>
    <property type="project" value="UniProtKB-UniRule"/>
</dbReference>
<dbReference type="Proteomes" id="UP000722750">
    <property type="component" value="Unassembled WGS sequence"/>
</dbReference>
<comment type="caution">
    <text evidence="15">The sequence shown here is derived from an EMBL/GenBank/DDBJ whole genome shotgun (WGS) entry which is preliminary data.</text>
</comment>
<feature type="domain" description="Glycosyl transferase family 3" evidence="13">
    <location>
        <begin position="92"/>
        <end position="341"/>
    </location>
</feature>
<dbReference type="SUPFAM" id="SSF47648">
    <property type="entry name" value="Nucleoside phosphorylase/phosphoribosyltransferase N-terminal domain"/>
    <property type="match status" value="1"/>
</dbReference>
<feature type="binding site" evidence="12">
    <location>
        <begin position="108"/>
        <end position="111"/>
    </location>
    <ligand>
        <name>5-phospho-alpha-D-ribose 1-diphosphate</name>
        <dbReference type="ChEBI" id="CHEBI:58017"/>
    </ligand>
</feature>
<comment type="function">
    <text evidence="12">Catalyzes the transfer of the phosphoribosyl group of 5-phosphorylribose-1-pyrophosphate (PRPP) to anthranilate to yield N-(5'-phosphoribosyl)-anthranilate (PRA).</text>
</comment>
<accession>A0A941W3Y4</accession>
<evidence type="ECO:0000256" key="5">
    <source>
        <dbReference type="ARBA" id="ARBA00022679"/>
    </source>
</evidence>
<feature type="binding site" evidence="12">
    <location>
        <begin position="126"/>
        <end position="134"/>
    </location>
    <ligand>
        <name>5-phospho-alpha-D-ribose 1-diphosphate</name>
        <dbReference type="ChEBI" id="CHEBI:58017"/>
    </ligand>
</feature>
<dbReference type="PANTHER" id="PTHR43285:SF2">
    <property type="entry name" value="ANTHRANILATE PHOSPHORIBOSYLTRANSFERASE"/>
    <property type="match status" value="1"/>
</dbReference>
<comment type="subunit">
    <text evidence="2 12">Homodimer.</text>
</comment>
<dbReference type="HAMAP" id="MF_00211">
    <property type="entry name" value="TrpD"/>
    <property type="match status" value="1"/>
</dbReference>
<name>A0A941W3Y4_9BACT</name>
<dbReference type="NCBIfam" id="TIGR01245">
    <property type="entry name" value="trpD"/>
    <property type="match status" value="1"/>
</dbReference>
<dbReference type="InterPro" id="IPR000312">
    <property type="entry name" value="Glycosyl_Trfase_fam3"/>
</dbReference>
<feature type="binding site" evidence="12">
    <location>
        <position position="244"/>
    </location>
    <ligand>
        <name>Mg(2+)</name>
        <dbReference type="ChEBI" id="CHEBI:18420"/>
        <label>2</label>
    </ligand>
</feature>
<feature type="binding site" evidence="12">
    <location>
        <position position="106"/>
    </location>
    <ligand>
        <name>5-phospho-alpha-D-ribose 1-diphosphate</name>
        <dbReference type="ChEBI" id="CHEBI:58017"/>
    </ligand>
</feature>
<feature type="binding site" evidence="12">
    <location>
        <begin position="101"/>
        <end position="102"/>
    </location>
    <ligand>
        <name>5-phospho-alpha-D-ribose 1-diphosphate</name>
        <dbReference type="ChEBI" id="CHEBI:58017"/>
    </ligand>
</feature>
<dbReference type="Pfam" id="PF02885">
    <property type="entry name" value="Glycos_trans_3N"/>
    <property type="match status" value="1"/>
</dbReference>
<evidence type="ECO:0000256" key="7">
    <source>
        <dbReference type="ARBA" id="ARBA00022822"/>
    </source>
</evidence>
<comment type="caution">
    <text evidence="12">Lacks conserved residue(s) required for the propagation of feature annotation.</text>
</comment>
<evidence type="ECO:0000256" key="2">
    <source>
        <dbReference type="ARBA" id="ARBA00011738"/>
    </source>
</evidence>
<protein>
    <recommendedName>
        <fullName evidence="12">Anthranilate phosphoribosyltransferase</fullName>
        <ecNumber evidence="12">2.4.2.18</ecNumber>
    </recommendedName>
</protein>
<dbReference type="GO" id="GO:0005829">
    <property type="term" value="C:cytosol"/>
    <property type="evidence" value="ECO:0007669"/>
    <property type="project" value="TreeGrafter"/>
</dbReference>
<keyword evidence="4 12" id="KW-0328">Glycosyltransferase</keyword>
<comment type="catalytic activity">
    <reaction evidence="10 12">
        <text>N-(5-phospho-beta-D-ribosyl)anthranilate + diphosphate = 5-phospho-alpha-D-ribose 1-diphosphate + anthranilate</text>
        <dbReference type="Rhea" id="RHEA:11768"/>
        <dbReference type="ChEBI" id="CHEBI:16567"/>
        <dbReference type="ChEBI" id="CHEBI:18277"/>
        <dbReference type="ChEBI" id="CHEBI:33019"/>
        <dbReference type="ChEBI" id="CHEBI:58017"/>
        <dbReference type="EC" id="2.4.2.18"/>
    </reaction>
</comment>
<dbReference type="FunFam" id="1.20.970.10:FF:000006">
    <property type="entry name" value="Anthranilate phosphoribosyltransferase"/>
    <property type="match status" value="1"/>
</dbReference>